<dbReference type="GO" id="GO:0030154">
    <property type="term" value="P:cell differentiation"/>
    <property type="evidence" value="ECO:0007669"/>
    <property type="project" value="TreeGrafter"/>
</dbReference>
<evidence type="ECO:0000313" key="13">
    <source>
        <dbReference type="Proteomes" id="UP000085678"/>
    </source>
</evidence>
<dbReference type="OrthoDB" id="88467at2759"/>
<keyword evidence="4" id="KW-0106">Calcium</keyword>
<dbReference type="GeneID" id="106177372"/>
<feature type="domain" description="EF-hand" evidence="11">
    <location>
        <begin position="168"/>
        <end position="203"/>
    </location>
</feature>
<dbReference type="CDD" id="cd00104">
    <property type="entry name" value="KAZAL_FS"/>
    <property type="match status" value="1"/>
</dbReference>
<evidence type="ECO:0000313" key="14">
    <source>
        <dbReference type="RefSeq" id="XP_013415572.1"/>
    </source>
</evidence>
<evidence type="ECO:0000256" key="7">
    <source>
        <dbReference type="ARBA" id="ARBA00045812"/>
    </source>
</evidence>
<dbReference type="PANTHER" id="PTHR10913:SF81">
    <property type="entry name" value="KAZAL-LIKE DOMAIN-CONTAINING PROTEIN"/>
    <property type="match status" value="1"/>
</dbReference>
<keyword evidence="5" id="KW-1015">Disulfide bond</keyword>
<organism evidence="13 14">
    <name type="scientific">Lingula anatina</name>
    <name type="common">Brachiopod</name>
    <name type="synonym">Lingula unguis</name>
    <dbReference type="NCBI Taxonomy" id="7574"/>
    <lineage>
        <taxon>Eukaryota</taxon>
        <taxon>Metazoa</taxon>
        <taxon>Spiralia</taxon>
        <taxon>Lophotrochozoa</taxon>
        <taxon>Brachiopoda</taxon>
        <taxon>Linguliformea</taxon>
        <taxon>Lingulata</taxon>
        <taxon>Lingulida</taxon>
        <taxon>Linguloidea</taxon>
        <taxon>Lingulidae</taxon>
        <taxon>Lingula</taxon>
    </lineage>
</organism>
<dbReference type="PROSITE" id="PS50222">
    <property type="entry name" value="EF_HAND_2"/>
    <property type="match status" value="2"/>
</dbReference>
<dbReference type="InterPro" id="IPR018247">
    <property type="entry name" value="EF_Hand_1_Ca_BS"/>
</dbReference>
<comment type="function">
    <text evidence="7">Secreted glycoprotein that is involved in various physiological processes, such as angiogenesis, regulation of the immune response, cell proliferation and differentiation. Plays a role in the development of the central nervous system, skeletal system, lungs, and ureter. Promotes endothelial cell survival, migration and differentiation into network structures in an AKT-dependent manner. Also promotes survival of cardiac myocytes. Initiates various signaling cascades by activating different receptors on the cell surface such as DIP2A, TLR4 or BMP receptors.</text>
</comment>
<protein>
    <recommendedName>
        <fullName evidence="1">Follistatin-related protein 1</fullName>
    </recommendedName>
    <alternativeName>
        <fullName evidence="6">Follistatin-like protein 1</fullName>
    </alternativeName>
</protein>
<dbReference type="SUPFAM" id="SSF100895">
    <property type="entry name" value="Kazal-type serine protease inhibitors"/>
    <property type="match status" value="1"/>
</dbReference>
<feature type="region of interest" description="Disordered" evidence="9">
    <location>
        <begin position="343"/>
        <end position="406"/>
    </location>
</feature>
<dbReference type="GO" id="GO:0008201">
    <property type="term" value="F:heparin binding"/>
    <property type="evidence" value="ECO:0007669"/>
    <property type="project" value="UniProtKB-KW"/>
</dbReference>
<feature type="compositionally biased region" description="Basic residues" evidence="9">
    <location>
        <begin position="394"/>
        <end position="406"/>
    </location>
</feature>
<dbReference type="Pfam" id="PF23564">
    <property type="entry name" value="EF-hand_FSTL1"/>
    <property type="match status" value="1"/>
</dbReference>
<dbReference type="RefSeq" id="XP_013415572.1">
    <property type="nucleotide sequence ID" value="XM_013560118.1"/>
</dbReference>
<dbReference type="InterPro" id="IPR057020">
    <property type="entry name" value="EF-hand_FSTL1"/>
</dbReference>
<keyword evidence="13" id="KW-1185">Reference proteome</keyword>
<dbReference type="Pfam" id="PF07648">
    <property type="entry name" value="Kazal_2"/>
    <property type="match status" value="1"/>
</dbReference>
<dbReference type="Gene3D" id="1.10.238.10">
    <property type="entry name" value="EF-hand"/>
    <property type="match status" value="1"/>
</dbReference>
<dbReference type="AlphaFoldDB" id="A0A1S3JZ49"/>
<keyword evidence="2" id="KW-0358">Heparin-binding</keyword>
<evidence type="ECO:0000256" key="3">
    <source>
        <dbReference type="ARBA" id="ARBA00022729"/>
    </source>
</evidence>
<dbReference type="PROSITE" id="PS00018">
    <property type="entry name" value="EF_HAND_1"/>
    <property type="match status" value="1"/>
</dbReference>
<evidence type="ECO:0000256" key="5">
    <source>
        <dbReference type="ARBA" id="ARBA00023157"/>
    </source>
</evidence>
<dbReference type="InterPro" id="IPR002048">
    <property type="entry name" value="EF_hand_dom"/>
</dbReference>
<evidence type="ECO:0000256" key="8">
    <source>
        <dbReference type="ARBA" id="ARBA00046973"/>
    </source>
</evidence>
<evidence type="ECO:0000256" key="10">
    <source>
        <dbReference type="SAM" id="SignalP"/>
    </source>
</evidence>
<feature type="compositionally biased region" description="Polar residues" evidence="9">
    <location>
        <begin position="375"/>
        <end position="386"/>
    </location>
</feature>
<evidence type="ECO:0000256" key="9">
    <source>
        <dbReference type="SAM" id="MobiDB-lite"/>
    </source>
</evidence>
<evidence type="ECO:0000256" key="4">
    <source>
        <dbReference type="ARBA" id="ARBA00022837"/>
    </source>
</evidence>
<dbReference type="SUPFAM" id="SSF47473">
    <property type="entry name" value="EF-hand"/>
    <property type="match status" value="1"/>
</dbReference>
<dbReference type="InterPro" id="IPR011992">
    <property type="entry name" value="EF-hand-dom_pair"/>
</dbReference>
<dbReference type="InterPro" id="IPR036058">
    <property type="entry name" value="Kazal_dom_sf"/>
</dbReference>
<dbReference type="PANTHER" id="PTHR10913">
    <property type="entry name" value="FOLLISTATIN-RELATED"/>
    <property type="match status" value="1"/>
</dbReference>
<dbReference type="GO" id="GO:0030510">
    <property type="term" value="P:regulation of BMP signaling pathway"/>
    <property type="evidence" value="ECO:0007669"/>
    <property type="project" value="TreeGrafter"/>
</dbReference>
<dbReference type="GO" id="GO:0005509">
    <property type="term" value="F:calcium ion binding"/>
    <property type="evidence" value="ECO:0007669"/>
    <property type="project" value="InterPro"/>
</dbReference>
<gene>
    <name evidence="14" type="primary">LOC106177372</name>
</gene>
<feature type="domain" description="Kazal-like" evidence="12">
    <location>
        <begin position="68"/>
        <end position="115"/>
    </location>
</feature>
<keyword evidence="3 10" id="KW-0732">Signal</keyword>
<evidence type="ECO:0000256" key="2">
    <source>
        <dbReference type="ARBA" id="ARBA00022674"/>
    </source>
</evidence>
<dbReference type="SMART" id="SM00280">
    <property type="entry name" value="KAZAL"/>
    <property type="match status" value="1"/>
</dbReference>
<name>A0A1S3JZ49_LINAN</name>
<dbReference type="Pfam" id="PF23244">
    <property type="entry name" value="VWF"/>
    <property type="match status" value="1"/>
</dbReference>
<feature type="domain" description="EF-hand" evidence="11">
    <location>
        <begin position="219"/>
        <end position="254"/>
    </location>
</feature>
<dbReference type="InterPro" id="IPR002350">
    <property type="entry name" value="Kazal_dom"/>
</dbReference>
<feature type="signal peptide" evidence="10">
    <location>
        <begin position="1"/>
        <end position="22"/>
    </location>
</feature>
<dbReference type="Proteomes" id="UP000085678">
    <property type="component" value="Unplaced"/>
</dbReference>
<evidence type="ECO:0000256" key="6">
    <source>
        <dbReference type="ARBA" id="ARBA00042478"/>
    </source>
</evidence>
<dbReference type="PROSITE" id="PS51465">
    <property type="entry name" value="KAZAL_2"/>
    <property type="match status" value="1"/>
</dbReference>
<feature type="chain" id="PRO_5010211812" description="Follistatin-related protein 1" evidence="10">
    <location>
        <begin position="23"/>
        <end position="406"/>
    </location>
</feature>
<accession>A0A1S3JZ49</accession>
<proteinExistence type="predicted"/>
<reference evidence="14" key="1">
    <citation type="submission" date="2025-08" db="UniProtKB">
        <authorList>
            <consortium name="RefSeq"/>
        </authorList>
    </citation>
    <scope>IDENTIFICATION</scope>
    <source>
        <tissue evidence="14">Gonads</tissue>
    </source>
</reference>
<dbReference type="GO" id="GO:0005615">
    <property type="term" value="C:extracellular space"/>
    <property type="evidence" value="ECO:0007669"/>
    <property type="project" value="TreeGrafter"/>
</dbReference>
<sequence length="406" mass="45271">MGFRTAVLLLTLGLLASAQTSALGTTFSSTEASTNADDSEKIKNVCPTVFCGAGRECTVLDDGSPTCVCKKACEPHHHPVCGTNDVTYENHCEMHRAACVQGVKISKNHDGACKTKVKEEAATEKDESSLEEKPLVCYQLERDSLRQLLIDWFKTKVEDEGWFYKGKNYTEVLIENFHACDKNRNNKLSAVEFLECVERNDTVRNHGKGAAGGSHAHIIRGLCVDALIIMSDEDSDWQLDLEEFRQCMDPVYSPPTKKCSLEDKMYIDGAEVNVDCNICVCACGNWVCTASSCKTDLKKIAGSYDHHSDQLPSAEERKAILEGFQATDDVDLSRLEEEINRHLDAVSDEDDFGPVPDAHLGRDSHPEDVEEFVANVNTQEQTTPAPTKQAHERNNHHHKRKHHRKH</sequence>
<dbReference type="InterPro" id="IPR050653">
    <property type="entry name" value="Prot_Inhib_GrowthFact_Antg"/>
</dbReference>
<evidence type="ECO:0000259" key="11">
    <source>
        <dbReference type="PROSITE" id="PS50222"/>
    </source>
</evidence>
<dbReference type="SUPFAM" id="SSF57603">
    <property type="entry name" value="FnI-like domain"/>
    <property type="match status" value="1"/>
</dbReference>
<evidence type="ECO:0000259" key="12">
    <source>
        <dbReference type="PROSITE" id="PS51465"/>
    </source>
</evidence>
<comment type="subunit">
    <text evidence="8">Homodimer. Interacts with SCN10A. Interacts with DIP2A; DIP2A may act as a cell surface receptor for FSTL1. Interacts with BMP4. Interacts with CD14; this interaction promotes TL4-mediated signaling cascade.</text>
</comment>
<dbReference type="KEGG" id="lak:106177372"/>
<evidence type="ECO:0000256" key="1">
    <source>
        <dbReference type="ARBA" id="ARBA00019697"/>
    </source>
</evidence>
<dbReference type="Gene3D" id="3.30.60.30">
    <property type="match status" value="1"/>
</dbReference>
<dbReference type="InParanoid" id="A0A1S3JZ49"/>